<comment type="caution">
    <text evidence="3">The sequence shown here is derived from an EMBL/GenBank/DDBJ whole genome shotgun (WGS) entry which is preliminary data.</text>
</comment>
<reference evidence="3 5" key="2">
    <citation type="submission" date="2018-08" db="EMBL/GenBank/DDBJ databases">
        <title>A genome reference for cultivated species of the human gut microbiota.</title>
        <authorList>
            <person name="Zou Y."/>
            <person name="Xue W."/>
            <person name="Luo G."/>
        </authorList>
    </citation>
    <scope>NUCLEOTIDE SEQUENCE [LARGE SCALE GENOMIC DNA]</scope>
    <source>
        <strain evidence="3 5">AM30-4</strain>
    </source>
</reference>
<dbReference type="Pfam" id="PF13715">
    <property type="entry name" value="CarbopepD_reg_2"/>
    <property type="match status" value="1"/>
</dbReference>
<feature type="domain" description="Outer membrane protein beta-barrel" evidence="1">
    <location>
        <begin position="361"/>
        <end position="726"/>
    </location>
</feature>
<protein>
    <submittedName>
        <fullName evidence="3">TonB-dependent receptor</fullName>
    </submittedName>
</protein>
<gene>
    <name evidence="3" type="ORF">DW782_08080</name>
    <name evidence="2" type="ORF">ERS852380_00462</name>
</gene>
<dbReference type="Proteomes" id="UP000284660">
    <property type="component" value="Unassembled WGS sequence"/>
</dbReference>
<dbReference type="Pfam" id="PF14905">
    <property type="entry name" value="OMP_b-brl_3"/>
    <property type="match status" value="1"/>
</dbReference>
<dbReference type="Gene3D" id="2.60.40.10">
    <property type="entry name" value="Immunoglobulins"/>
    <property type="match status" value="1"/>
</dbReference>
<dbReference type="RefSeq" id="WP_008779303.1">
    <property type="nucleotide sequence ID" value="NZ_CABMKT010000001.1"/>
</dbReference>
<evidence type="ECO:0000259" key="1">
    <source>
        <dbReference type="Pfam" id="PF14905"/>
    </source>
</evidence>
<reference evidence="2 4" key="1">
    <citation type="submission" date="2015-09" db="EMBL/GenBank/DDBJ databases">
        <authorList>
            <consortium name="Pathogen Informatics"/>
        </authorList>
    </citation>
    <scope>NUCLEOTIDE SEQUENCE [LARGE SCALE GENOMIC DNA]</scope>
    <source>
        <strain evidence="2 4">2789STDY5608822</strain>
    </source>
</reference>
<dbReference type="SUPFAM" id="SSF56935">
    <property type="entry name" value="Porins"/>
    <property type="match status" value="1"/>
</dbReference>
<keyword evidence="3" id="KW-0675">Receptor</keyword>
<dbReference type="EMBL" id="CYYK01000001">
    <property type="protein sequence ID" value="CUN48108.1"/>
    <property type="molecule type" value="Genomic_DNA"/>
</dbReference>
<dbReference type="SUPFAM" id="SSF49464">
    <property type="entry name" value="Carboxypeptidase regulatory domain-like"/>
    <property type="match status" value="1"/>
</dbReference>
<evidence type="ECO:0000313" key="3">
    <source>
        <dbReference type="EMBL" id="RHD75619.1"/>
    </source>
</evidence>
<dbReference type="InterPro" id="IPR008969">
    <property type="entry name" value="CarboxyPept-like_regulatory"/>
</dbReference>
<dbReference type="Proteomes" id="UP000095455">
    <property type="component" value="Unassembled WGS sequence"/>
</dbReference>
<sequence>MRTIAFWLLFISQGLFTLSAQSYTFSGIITNEKRKMMDGVQVILSVEDSLSAMALTDEKGHFRIDGLKEGAYELRLFFLGYNAQEQILRVENRDVRKDFLLTPEKTVVLDEVMVTGNRNDQVNRTATGEIFYLSEKAKNMKDPFRALQEIPRLYSDVANRKVQLEDGAQPLILINGNRYNSGIATLDPREIESVEIIDVVKARYLKDGYQKILNIKLKKKTQPFIFLEGATRHDVPFRKGLGVGYFEVGNSRYALYGRASVDYLYDDRSEQEQRQLNTGYSKWTKGEERLDGTSYLGELQFRWMCTDKDYIVAHMYGNKKINKKKGWGDGLLTDGIPQEFDYSSFNKDQSYIFTASLFHKHTFAKNHILETTLAFNKNHNENDGNRSESYLDWSYLNTYLYKNDRNSGRFDVDYNVDFANGGSLNVGNQTRFTSDRIRQVSIGMPTFRHEKWEEYLYADYSQSIKRFSYMLSAGLEGIWLKAGEASNHYFKPRISLSGNYDFSDHLSTRLGYTLTNTAPTESELNPYNMSTDSLVKTQGNPYLLPSQNHKLNLSLTFNTKGFYLTPSVSYRISTDLVESYGFSEEDIYISSYRNSGKYKNLRIGGSLSYRIGNLGRIGVNAYHVVDYYENQDPRKGFSCSLYFNANYKKWYLGADILYNNYTYTPISRVKYHSPSFSMVQVSYNFTDYFYISVAMENCLVTYRTSMELRSGSYENYSDQRKISASFRPWILLRYTFRKNKSKAMKERKNVYSIEEGIKL</sequence>
<evidence type="ECO:0000313" key="2">
    <source>
        <dbReference type="EMBL" id="CUN48108.1"/>
    </source>
</evidence>
<evidence type="ECO:0000313" key="5">
    <source>
        <dbReference type="Proteomes" id="UP000284660"/>
    </source>
</evidence>
<accession>A0A173XCE3</accession>
<dbReference type="EMBL" id="QSJN01000004">
    <property type="protein sequence ID" value="RHD75619.1"/>
    <property type="molecule type" value="Genomic_DNA"/>
</dbReference>
<proteinExistence type="predicted"/>
<organism evidence="3 5">
    <name type="scientific">Parabacteroides distasonis</name>
    <dbReference type="NCBI Taxonomy" id="823"/>
    <lineage>
        <taxon>Bacteria</taxon>
        <taxon>Pseudomonadati</taxon>
        <taxon>Bacteroidota</taxon>
        <taxon>Bacteroidia</taxon>
        <taxon>Bacteroidales</taxon>
        <taxon>Tannerellaceae</taxon>
        <taxon>Parabacteroides</taxon>
    </lineage>
</organism>
<dbReference type="InterPro" id="IPR013783">
    <property type="entry name" value="Ig-like_fold"/>
</dbReference>
<dbReference type="AlphaFoldDB" id="A0A173XCE3"/>
<name>A0A173XCE3_PARDI</name>
<dbReference type="InterPro" id="IPR041700">
    <property type="entry name" value="OMP_b-brl_3"/>
</dbReference>
<evidence type="ECO:0000313" key="4">
    <source>
        <dbReference type="Proteomes" id="UP000095455"/>
    </source>
</evidence>